<name>A0A068U9W1_COFCA</name>
<dbReference type="AlphaFoldDB" id="A0A068U9W1"/>
<organism evidence="2 3">
    <name type="scientific">Coffea canephora</name>
    <name type="common">Robusta coffee</name>
    <dbReference type="NCBI Taxonomy" id="49390"/>
    <lineage>
        <taxon>Eukaryota</taxon>
        <taxon>Viridiplantae</taxon>
        <taxon>Streptophyta</taxon>
        <taxon>Embryophyta</taxon>
        <taxon>Tracheophyta</taxon>
        <taxon>Spermatophyta</taxon>
        <taxon>Magnoliopsida</taxon>
        <taxon>eudicotyledons</taxon>
        <taxon>Gunneridae</taxon>
        <taxon>Pentapetalae</taxon>
        <taxon>asterids</taxon>
        <taxon>lamiids</taxon>
        <taxon>Gentianales</taxon>
        <taxon>Rubiaceae</taxon>
        <taxon>Ixoroideae</taxon>
        <taxon>Gardenieae complex</taxon>
        <taxon>Bertiereae - Coffeeae clade</taxon>
        <taxon>Coffeeae</taxon>
        <taxon>Coffea</taxon>
    </lineage>
</organism>
<dbReference type="EMBL" id="HG739099">
    <property type="protein sequence ID" value="CDP05335.1"/>
    <property type="molecule type" value="Genomic_DNA"/>
</dbReference>
<dbReference type="Gramene" id="CDP05335">
    <property type="protein sequence ID" value="CDP05335"/>
    <property type="gene ID" value="GSCOC_T00020340001"/>
</dbReference>
<evidence type="ECO:0000256" key="1">
    <source>
        <dbReference type="SAM" id="SignalP"/>
    </source>
</evidence>
<keyword evidence="3" id="KW-1185">Reference proteome</keyword>
<protein>
    <submittedName>
        <fullName evidence="2">Uncharacterized protein</fullName>
    </submittedName>
</protein>
<evidence type="ECO:0000313" key="2">
    <source>
        <dbReference type="EMBL" id="CDP05335.1"/>
    </source>
</evidence>
<reference evidence="3" key="1">
    <citation type="journal article" date="2014" name="Science">
        <title>The coffee genome provides insight into the convergent evolution of caffeine biosynthesis.</title>
        <authorList>
            <person name="Denoeud F."/>
            <person name="Carretero-Paulet L."/>
            <person name="Dereeper A."/>
            <person name="Droc G."/>
            <person name="Guyot R."/>
            <person name="Pietrella M."/>
            <person name="Zheng C."/>
            <person name="Alberti A."/>
            <person name="Anthony F."/>
            <person name="Aprea G."/>
            <person name="Aury J.M."/>
            <person name="Bento P."/>
            <person name="Bernard M."/>
            <person name="Bocs S."/>
            <person name="Campa C."/>
            <person name="Cenci A."/>
            <person name="Combes M.C."/>
            <person name="Crouzillat D."/>
            <person name="Da Silva C."/>
            <person name="Daddiego L."/>
            <person name="De Bellis F."/>
            <person name="Dussert S."/>
            <person name="Garsmeur O."/>
            <person name="Gayraud T."/>
            <person name="Guignon V."/>
            <person name="Jahn K."/>
            <person name="Jamilloux V."/>
            <person name="Joet T."/>
            <person name="Labadie K."/>
            <person name="Lan T."/>
            <person name="Leclercq J."/>
            <person name="Lepelley M."/>
            <person name="Leroy T."/>
            <person name="Li L.T."/>
            <person name="Librado P."/>
            <person name="Lopez L."/>
            <person name="Munoz A."/>
            <person name="Noel B."/>
            <person name="Pallavicini A."/>
            <person name="Perrotta G."/>
            <person name="Poncet V."/>
            <person name="Pot D."/>
            <person name="Priyono X."/>
            <person name="Rigoreau M."/>
            <person name="Rouard M."/>
            <person name="Rozas J."/>
            <person name="Tranchant-Dubreuil C."/>
            <person name="VanBuren R."/>
            <person name="Zhang Q."/>
            <person name="Andrade A.C."/>
            <person name="Argout X."/>
            <person name="Bertrand B."/>
            <person name="de Kochko A."/>
            <person name="Graziosi G."/>
            <person name="Henry R.J."/>
            <person name="Jayarama X."/>
            <person name="Ming R."/>
            <person name="Nagai C."/>
            <person name="Rounsley S."/>
            <person name="Sankoff D."/>
            <person name="Giuliano G."/>
            <person name="Albert V.A."/>
            <person name="Wincker P."/>
            <person name="Lashermes P."/>
        </authorList>
    </citation>
    <scope>NUCLEOTIDE SEQUENCE [LARGE SCALE GENOMIC DNA]</scope>
    <source>
        <strain evidence="3">cv. DH200-94</strain>
    </source>
</reference>
<dbReference type="InParanoid" id="A0A068U9W1"/>
<feature type="chain" id="PRO_5001654699" evidence="1">
    <location>
        <begin position="21"/>
        <end position="130"/>
    </location>
</feature>
<feature type="signal peptide" evidence="1">
    <location>
        <begin position="1"/>
        <end position="20"/>
    </location>
</feature>
<sequence>MDILVLCIFRHGMLTSSCLSLCTRMGVFSPMKNLALKILGWRSYCRSSILSLQRGCRQLKYSGFNLQTVNIFPCICARCSFSGFDSDGLAASETQLLLVYQNFEASSFVSQIVNFTIPTGGILKIYYLGW</sequence>
<accession>A0A068U9W1</accession>
<keyword evidence="1" id="KW-0732">Signal</keyword>
<proteinExistence type="predicted"/>
<gene>
    <name evidence="2" type="ORF">GSCOC_T00020340001</name>
</gene>
<dbReference type="Proteomes" id="UP000295252">
    <property type="component" value="Chromosome IV"/>
</dbReference>
<evidence type="ECO:0000313" key="3">
    <source>
        <dbReference type="Proteomes" id="UP000295252"/>
    </source>
</evidence>